<dbReference type="Pfam" id="PF13499">
    <property type="entry name" value="EF-hand_7"/>
    <property type="match status" value="1"/>
</dbReference>
<proteinExistence type="predicted"/>
<dbReference type="InterPro" id="IPR028325">
    <property type="entry name" value="VG_K_chnl"/>
</dbReference>
<keyword evidence="13" id="KW-1185">Reference proteome</keyword>
<evidence type="ECO:0000256" key="10">
    <source>
        <dbReference type="SAM" id="Phobius"/>
    </source>
</evidence>
<evidence type="ECO:0000256" key="5">
    <source>
        <dbReference type="ARBA" id="ARBA00022989"/>
    </source>
</evidence>
<name>C5LTX7_PERM5</name>
<dbReference type="Proteomes" id="UP000007800">
    <property type="component" value="Unassembled WGS sequence"/>
</dbReference>
<dbReference type="SUPFAM" id="SSF47473">
    <property type="entry name" value="EF-hand"/>
    <property type="match status" value="1"/>
</dbReference>
<evidence type="ECO:0000313" key="13">
    <source>
        <dbReference type="Proteomes" id="UP000007800"/>
    </source>
</evidence>
<feature type="transmembrane region" description="Helical" evidence="10">
    <location>
        <begin position="267"/>
        <end position="286"/>
    </location>
</feature>
<dbReference type="GO" id="GO:0008076">
    <property type="term" value="C:voltage-gated potassium channel complex"/>
    <property type="evidence" value="ECO:0007669"/>
    <property type="project" value="InterPro"/>
</dbReference>
<reference evidence="12 13" key="1">
    <citation type="submission" date="2008-07" db="EMBL/GenBank/DDBJ databases">
        <authorList>
            <person name="El-Sayed N."/>
            <person name="Caler E."/>
            <person name="Inman J."/>
            <person name="Amedeo P."/>
            <person name="Hass B."/>
            <person name="Wortman J."/>
        </authorList>
    </citation>
    <scope>NUCLEOTIDE SEQUENCE [LARGE SCALE GENOMIC DNA]</scope>
    <source>
        <strain evidence="13">ATCC 50983 / TXsc</strain>
    </source>
</reference>
<gene>
    <name evidence="12" type="ORF">Pmar_PMAR020232</name>
</gene>
<feature type="domain" description="EF-hand" evidence="11">
    <location>
        <begin position="489"/>
        <end position="524"/>
    </location>
</feature>
<dbReference type="GO" id="GO:0005509">
    <property type="term" value="F:calcium ion binding"/>
    <property type="evidence" value="ECO:0007669"/>
    <property type="project" value="InterPro"/>
</dbReference>
<evidence type="ECO:0000256" key="9">
    <source>
        <dbReference type="SAM" id="Coils"/>
    </source>
</evidence>
<evidence type="ECO:0000259" key="11">
    <source>
        <dbReference type="PROSITE" id="PS50222"/>
    </source>
</evidence>
<dbReference type="InterPro" id="IPR018247">
    <property type="entry name" value="EF_Hand_1_Ca_BS"/>
</dbReference>
<dbReference type="Gene3D" id="1.10.238.10">
    <property type="entry name" value="EF-hand"/>
    <property type="match status" value="1"/>
</dbReference>
<dbReference type="GeneID" id="9051790"/>
<dbReference type="SMART" id="SM00054">
    <property type="entry name" value="EFh"/>
    <property type="match status" value="2"/>
</dbReference>
<dbReference type="RefSeq" id="XP_002767058.1">
    <property type="nucleotide sequence ID" value="XM_002767012.1"/>
</dbReference>
<comment type="subcellular location">
    <subcellularLocation>
        <location evidence="1">Membrane</location>
        <topology evidence="1">Multi-pass membrane protein</topology>
    </subcellularLocation>
</comment>
<evidence type="ECO:0000256" key="3">
    <source>
        <dbReference type="ARBA" id="ARBA00022692"/>
    </source>
</evidence>
<sequence length="716" mass="80957">MSQSAPLEVKLDTLRGKAYASRNANDYSAHSGSGLWMCGDRPLVDWQLTLRQTRDRTWDLSVPEESLHIDEQYKDCKYGNIADCWSMVGSVAANRFTPKDSSPCWRRYHQRSAVSFDRIKENSIREDRNDGRQETTPIDRVPDRRSGALPIRHLREDLPYDSTRYPGCEGTVLQNWRHLVHPGKTRTMLRHETTLRDGPSSEEGAAEEKRASRRLQRLQGLTLPIKSSEAVPALDCNQKGCLGARHMVYAHLEEPSLHWITLNVYRLYNILIVISVITSVLVTLPVPDTLAYDTRDGLEVAETVFNVIFLLEIVTPPELQKRSQDWISHVELNPGSTIEIQKEYMPAMRMLKLTRYSTGWRLLVISLSLSMDALRVPMLMLIFLVTWFASIIYWVEDVTLPDTARPAAAFASLPHAMWFSIVTISTVGYGDTAPATDGGRAISALLIIVGASYMALPLNIVGGPGDGIRVSDKLLIIDKIQQRLSRRRITRDRLYEVFATMDEDGSGVIDITEFEHMLNRHFRLGMPTHSILRLFRTIDADGEGKISFDEFCSCLFPELVNPEMSFPTRASVFRNRRASYASSGRASVMRVVPDNDFDPLEAEIEASKAGAARVGSSEGQYLRELEDTKAAETAHYAAVLDRLSRFERELESTRRDMRRIAEVVEGIAESLRGRDHRGGAVHTDDPINVEDAIFQQRVGYLPYGRFDDPASQRYSF</sequence>
<keyword evidence="9" id="KW-0175">Coiled coil</keyword>
<keyword evidence="7 10" id="KW-0472">Membrane</keyword>
<evidence type="ECO:0000256" key="1">
    <source>
        <dbReference type="ARBA" id="ARBA00004141"/>
    </source>
</evidence>
<keyword evidence="4" id="KW-0106">Calcium</keyword>
<dbReference type="CDD" id="cd00051">
    <property type="entry name" value="EFh"/>
    <property type="match status" value="1"/>
</dbReference>
<feature type="domain" description="EF-hand" evidence="11">
    <location>
        <begin position="526"/>
        <end position="561"/>
    </location>
</feature>
<evidence type="ECO:0000256" key="2">
    <source>
        <dbReference type="ARBA" id="ARBA00022448"/>
    </source>
</evidence>
<dbReference type="EMBL" id="GG685423">
    <property type="protein sequence ID" value="EEQ99775.1"/>
    <property type="molecule type" value="Genomic_DNA"/>
</dbReference>
<evidence type="ECO:0000256" key="6">
    <source>
        <dbReference type="ARBA" id="ARBA00023065"/>
    </source>
</evidence>
<dbReference type="PROSITE" id="PS00018">
    <property type="entry name" value="EF_HAND_1"/>
    <property type="match status" value="2"/>
</dbReference>
<dbReference type="GO" id="GO:0005249">
    <property type="term" value="F:voltage-gated potassium channel activity"/>
    <property type="evidence" value="ECO:0007669"/>
    <property type="project" value="InterPro"/>
</dbReference>
<protein>
    <submittedName>
        <fullName evidence="12">Potassium channel, putative</fullName>
    </submittedName>
</protein>
<feature type="coiled-coil region" evidence="9">
    <location>
        <begin position="636"/>
        <end position="663"/>
    </location>
</feature>
<feature type="transmembrane region" description="Helical" evidence="10">
    <location>
        <begin position="407"/>
        <end position="429"/>
    </location>
</feature>
<organism evidence="13">
    <name type="scientific">Perkinsus marinus (strain ATCC 50983 / TXsc)</name>
    <dbReference type="NCBI Taxonomy" id="423536"/>
    <lineage>
        <taxon>Eukaryota</taxon>
        <taxon>Sar</taxon>
        <taxon>Alveolata</taxon>
        <taxon>Perkinsozoa</taxon>
        <taxon>Perkinsea</taxon>
        <taxon>Perkinsida</taxon>
        <taxon>Perkinsidae</taxon>
        <taxon>Perkinsus</taxon>
    </lineage>
</organism>
<dbReference type="InterPro" id="IPR013099">
    <property type="entry name" value="K_chnl_dom"/>
</dbReference>
<evidence type="ECO:0000256" key="4">
    <source>
        <dbReference type="ARBA" id="ARBA00022837"/>
    </source>
</evidence>
<evidence type="ECO:0000256" key="8">
    <source>
        <dbReference type="ARBA" id="ARBA00023303"/>
    </source>
</evidence>
<evidence type="ECO:0000313" key="12">
    <source>
        <dbReference type="EMBL" id="EEQ99775.1"/>
    </source>
</evidence>
<accession>C5LTX7</accession>
<dbReference type="AlphaFoldDB" id="C5LTX7"/>
<dbReference type="GO" id="GO:0001508">
    <property type="term" value="P:action potential"/>
    <property type="evidence" value="ECO:0007669"/>
    <property type="project" value="TreeGrafter"/>
</dbReference>
<dbReference type="PRINTS" id="PR00169">
    <property type="entry name" value="KCHANNEL"/>
</dbReference>
<dbReference type="OrthoDB" id="433309at2759"/>
<dbReference type="InParanoid" id="C5LTX7"/>
<feature type="transmembrane region" description="Helical" evidence="10">
    <location>
        <begin position="441"/>
        <end position="461"/>
    </location>
</feature>
<keyword evidence="3 10" id="KW-0812">Transmembrane</keyword>
<dbReference type="PANTHER" id="PTHR11537">
    <property type="entry name" value="VOLTAGE-GATED POTASSIUM CHANNEL"/>
    <property type="match status" value="1"/>
</dbReference>
<keyword evidence="5 10" id="KW-1133">Transmembrane helix</keyword>
<keyword evidence="8 12" id="KW-0407">Ion channel</keyword>
<evidence type="ECO:0000256" key="7">
    <source>
        <dbReference type="ARBA" id="ARBA00023136"/>
    </source>
</evidence>
<dbReference type="InterPro" id="IPR002048">
    <property type="entry name" value="EF_hand_dom"/>
</dbReference>
<dbReference type="SUPFAM" id="SSF81324">
    <property type="entry name" value="Voltage-gated potassium channels"/>
    <property type="match status" value="1"/>
</dbReference>
<keyword evidence="2" id="KW-0813">Transport</keyword>
<dbReference type="Pfam" id="PF07885">
    <property type="entry name" value="Ion_trans_2"/>
    <property type="match status" value="1"/>
</dbReference>
<feature type="transmembrane region" description="Helical" evidence="10">
    <location>
        <begin position="376"/>
        <end position="395"/>
    </location>
</feature>
<keyword evidence="6" id="KW-0406">Ion transport</keyword>
<dbReference type="Gene3D" id="1.10.287.70">
    <property type="match status" value="1"/>
</dbReference>
<dbReference type="InterPro" id="IPR011992">
    <property type="entry name" value="EF-hand-dom_pair"/>
</dbReference>
<dbReference type="PROSITE" id="PS50222">
    <property type="entry name" value="EF_HAND_2"/>
    <property type="match status" value="2"/>
</dbReference>
<dbReference type="PANTHER" id="PTHR11537:SF254">
    <property type="entry name" value="POTASSIUM VOLTAGE-GATED CHANNEL PROTEIN SHAB"/>
    <property type="match status" value="1"/>
</dbReference>